<protein>
    <recommendedName>
        <fullName evidence="3">HNH nuclease domain-containing protein</fullName>
    </recommendedName>
</protein>
<dbReference type="Proteomes" id="UP000326950">
    <property type="component" value="Unassembled WGS sequence"/>
</dbReference>
<reference evidence="1 2" key="1">
    <citation type="submission" date="2019-04" db="EMBL/GenBank/DDBJ databases">
        <title>Friends and foes A comparative genomics study of 23 Aspergillus species from section Flavi.</title>
        <authorList>
            <consortium name="DOE Joint Genome Institute"/>
            <person name="Kjaerbolling I."/>
            <person name="Vesth T."/>
            <person name="Frisvad J.C."/>
            <person name="Nybo J.L."/>
            <person name="Theobald S."/>
            <person name="Kildgaard S."/>
            <person name="Isbrandt T."/>
            <person name="Kuo A."/>
            <person name="Sato A."/>
            <person name="Lyhne E.K."/>
            <person name="Kogle M.E."/>
            <person name="Wiebenga A."/>
            <person name="Kun R.S."/>
            <person name="Lubbers R.J."/>
            <person name="Makela M.R."/>
            <person name="Barry K."/>
            <person name="Chovatia M."/>
            <person name="Clum A."/>
            <person name="Daum C."/>
            <person name="Haridas S."/>
            <person name="He G."/>
            <person name="LaButti K."/>
            <person name="Lipzen A."/>
            <person name="Mondo S."/>
            <person name="Riley R."/>
            <person name="Salamov A."/>
            <person name="Simmons B.A."/>
            <person name="Magnuson J.K."/>
            <person name="Henrissat B."/>
            <person name="Mortensen U.H."/>
            <person name="Larsen T.O."/>
            <person name="Devries R.P."/>
            <person name="Grigoriev I.V."/>
            <person name="Machida M."/>
            <person name="Baker S.E."/>
            <person name="Andersen M.R."/>
        </authorList>
    </citation>
    <scope>NUCLEOTIDE SEQUENCE [LARGE SCALE GENOMIC DNA]</scope>
    <source>
        <strain evidence="1 2">CBS 117626</strain>
    </source>
</reference>
<evidence type="ECO:0000313" key="2">
    <source>
        <dbReference type="Proteomes" id="UP000326950"/>
    </source>
</evidence>
<accession>A0A5N6UHD5</accession>
<proteinExistence type="predicted"/>
<evidence type="ECO:0008006" key="3">
    <source>
        <dbReference type="Google" id="ProtNLM"/>
    </source>
</evidence>
<dbReference type="EMBL" id="ML738707">
    <property type="protein sequence ID" value="KAE8158015.1"/>
    <property type="molecule type" value="Genomic_DNA"/>
</dbReference>
<name>A0A5N6UHD5_ASPTM</name>
<gene>
    <name evidence="1" type="ORF">BDV40DRAFT_304638</name>
</gene>
<keyword evidence="2" id="KW-1185">Reference proteome</keyword>
<sequence>MENADSRTLKVQLFWQKRLSNPAAKIDLLTTPYSSRGLYDSKGCFLAKLTGICKDTGEPIYKPIASGDVFTITTDNLNSMPLPSQALLEMRWYLQRIAGMSGAAEAMEGNSDFEGDDGDTTVVHDDAVERTRRIYDWLGIFTYNDESFAVQQPPVEVRHATMDS</sequence>
<dbReference type="OrthoDB" id="4505281at2759"/>
<dbReference type="AlphaFoldDB" id="A0A5N6UHD5"/>
<evidence type="ECO:0000313" key="1">
    <source>
        <dbReference type="EMBL" id="KAE8158015.1"/>
    </source>
</evidence>
<organism evidence="1 2">
    <name type="scientific">Aspergillus tamarii</name>
    <dbReference type="NCBI Taxonomy" id="41984"/>
    <lineage>
        <taxon>Eukaryota</taxon>
        <taxon>Fungi</taxon>
        <taxon>Dikarya</taxon>
        <taxon>Ascomycota</taxon>
        <taxon>Pezizomycotina</taxon>
        <taxon>Eurotiomycetes</taxon>
        <taxon>Eurotiomycetidae</taxon>
        <taxon>Eurotiales</taxon>
        <taxon>Aspergillaceae</taxon>
        <taxon>Aspergillus</taxon>
        <taxon>Aspergillus subgen. Circumdati</taxon>
    </lineage>
</organism>